<gene>
    <name evidence="9" type="ORF">MCOO_32020</name>
</gene>
<evidence type="ECO:0000256" key="3">
    <source>
        <dbReference type="ARBA" id="ARBA00022630"/>
    </source>
</evidence>
<dbReference type="PANTHER" id="PTHR42707:SF2">
    <property type="entry name" value="ACD11 DEHYDROGENASE"/>
    <property type="match status" value="1"/>
</dbReference>
<dbReference type="SUPFAM" id="SSF56645">
    <property type="entry name" value="Acyl-CoA dehydrogenase NM domain-like"/>
    <property type="match status" value="1"/>
</dbReference>
<feature type="domain" description="Acyl-CoA dehydrogenase/oxidase C-terminal" evidence="6">
    <location>
        <begin position="130"/>
        <end position="279"/>
    </location>
</feature>
<dbReference type="Gene3D" id="2.40.110.20">
    <property type="match status" value="1"/>
</dbReference>
<dbReference type="Pfam" id="PF00441">
    <property type="entry name" value="Acyl-CoA_dh_1"/>
    <property type="match status" value="1"/>
</dbReference>
<evidence type="ECO:0000256" key="2">
    <source>
        <dbReference type="ARBA" id="ARBA00009347"/>
    </source>
</evidence>
<evidence type="ECO:0000313" key="10">
    <source>
        <dbReference type="Proteomes" id="UP000465866"/>
    </source>
</evidence>
<comment type="cofactor">
    <cofactor evidence="1 5">
        <name>FAD</name>
        <dbReference type="ChEBI" id="CHEBI:57692"/>
    </cofactor>
</comment>
<dbReference type="InterPro" id="IPR036250">
    <property type="entry name" value="AcylCo_DH-like_C"/>
</dbReference>
<evidence type="ECO:0000259" key="7">
    <source>
        <dbReference type="Pfam" id="PF02770"/>
    </source>
</evidence>
<keyword evidence="5" id="KW-0560">Oxidoreductase</keyword>
<feature type="domain" description="Acyl-CoA dehydrogenase 11-like C-terminal" evidence="8">
    <location>
        <begin position="309"/>
        <end position="382"/>
    </location>
</feature>
<evidence type="ECO:0000256" key="1">
    <source>
        <dbReference type="ARBA" id="ARBA00001974"/>
    </source>
</evidence>
<dbReference type="KEGG" id="mcoo:MCOO_32020"/>
<evidence type="ECO:0000259" key="6">
    <source>
        <dbReference type="Pfam" id="PF00441"/>
    </source>
</evidence>
<comment type="similarity">
    <text evidence="2 5">Belongs to the acyl-CoA dehydrogenase family.</text>
</comment>
<reference evidence="9 10" key="1">
    <citation type="journal article" date="2019" name="Emerg. Microbes Infect.">
        <title>Comprehensive subspecies identification of 175 nontuberculous mycobacteria species based on 7547 genomic profiles.</title>
        <authorList>
            <person name="Matsumoto Y."/>
            <person name="Kinjo T."/>
            <person name="Motooka D."/>
            <person name="Nabeya D."/>
            <person name="Jung N."/>
            <person name="Uechi K."/>
            <person name="Horii T."/>
            <person name="Iida T."/>
            <person name="Fujita J."/>
            <person name="Nakamura S."/>
        </authorList>
    </citation>
    <scope>NUCLEOTIDE SEQUENCE [LARGE SCALE GENOMIC DNA]</scope>
    <source>
        <strain evidence="9 10">JCM 12404</strain>
    </source>
</reference>
<feature type="domain" description="Acyl-CoA oxidase/dehydrogenase middle" evidence="7">
    <location>
        <begin position="21"/>
        <end position="116"/>
    </location>
</feature>
<accession>A0A7I7KZC2</accession>
<dbReference type="EMBL" id="AP022569">
    <property type="protein sequence ID" value="BBX47187.1"/>
    <property type="molecule type" value="Genomic_DNA"/>
</dbReference>
<name>A0A7I7KZC2_9MYCO</name>
<dbReference type="Proteomes" id="UP000465866">
    <property type="component" value="Chromosome"/>
</dbReference>
<dbReference type="Pfam" id="PF22217">
    <property type="entry name" value="ACDH-11_C"/>
    <property type="match status" value="1"/>
</dbReference>
<dbReference type="GO" id="GO:0003995">
    <property type="term" value="F:acyl-CoA dehydrogenase activity"/>
    <property type="evidence" value="ECO:0007669"/>
    <property type="project" value="InterPro"/>
</dbReference>
<evidence type="ECO:0000259" key="8">
    <source>
        <dbReference type="Pfam" id="PF22217"/>
    </source>
</evidence>
<dbReference type="InterPro" id="IPR053998">
    <property type="entry name" value="ACDH-11_C"/>
</dbReference>
<keyword evidence="4 5" id="KW-0274">FAD</keyword>
<dbReference type="InterPro" id="IPR006091">
    <property type="entry name" value="Acyl-CoA_Oxase/DH_mid-dom"/>
</dbReference>
<dbReference type="PROSITE" id="PS00073">
    <property type="entry name" value="ACYL_COA_DH_2"/>
    <property type="match status" value="1"/>
</dbReference>
<dbReference type="PANTHER" id="PTHR42707">
    <property type="entry name" value="ACYL-COA DEHYDROGENASE"/>
    <property type="match status" value="1"/>
</dbReference>
<evidence type="ECO:0000256" key="4">
    <source>
        <dbReference type="ARBA" id="ARBA00022827"/>
    </source>
</evidence>
<keyword evidence="3 5" id="KW-0285">Flavoprotein</keyword>
<dbReference type="Gene3D" id="1.20.140.10">
    <property type="entry name" value="Butyryl-CoA Dehydrogenase, subunit A, domain 3"/>
    <property type="match status" value="1"/>
</dbReference>
<dbReference type="InterPro" id="IPR009100">
    <property type="entry name" value="AcylCoA_DH/oxidase_NM_dom_sf"/>
</dbReference>
<protein>
    <recommendedName>
        <fullName evidence="11">Acyl-CoA dehydrogenase</fullName>
    </recommendedName>
</protein>
<dbReference type="InterPro" id="IPR009075">
    <property type="entry name" value="AcylCo_DH/oxidase_C"/>
</dbReference>
<sequence>MRDMYVAGLSTEDPDAFVGGLFLTERGGGSDLNNTVHTRAHDIGDGLVEITGEKWFCSDADADVMVVMARNAPDAPVSLFLVPRRREDGTLNIRVRKLKDKLGTRSCPTGEIEFDRSIGWPLRLQDAGATGLRDAMDVTNACRQGVAMMGLGTARRGLLESAIQTHHWKVKERLLIDLPIIREQLVDLLVDVEAATALGFECNSDRYPTGHGVPRMLIPATKSHLCRLGVSAAAQALELHGGNGYSNDFGLARQLRDAQANPIWEGTEHILALDVLRAIGREGAHHDVLTRIDDALSTAEHHTAGWAVPELHAVQIARNHLARRVTQIAEAGPGAAEANAIRLSQLLCRTVMSALLFEHAARDDTSARSTLIAVRHTRRHLIADASWTDRIAQHLGRELLAHNDIDERSAASAATII</sequence>
<evidence type="ECO:0000313" key="9">
    <source>
        <dbReference type="EMBL" id="BBX47187.1"/>
    </source>
</evidence>
<dbReference type="InterPro" id="IPR052904">
    <property type="entry name" value="Acyl-CoA_dehydrogenase-like"/>
</dbReference>
<organism evidence="9 10">
    <name type="scientific">Mycobacterium cookii</name>
    <dbReference type="NCBI Taxonomy" id="1775"/>
    <lineage>
        <taxon>Bacteria</taxon>
        <taxon>Bacillati</taxon>
        <taxon>Actinomycetota</taxon>
        <taxon>Actinomycetes</taxon>
        <taxon>Mycobacteriales</taxon>
        <taxon>Mycobacteriaceae</taxon>
        <taxon>Mycobacterium</taxon>
    </lineage>
</organism>
<evidence type="ECO:0008006" key="11">
    <source>
        <dbReference type="Google" id="ProtNLM"/>
    </source>
</evidence>
<evidence type="ECO:0000256" key="5">
    <source>
        <dbReference type="RuleBase" id="RU362125"/>
    </source>
</evidence>
<keyword evidence="10" id="KW-1185">Reference proteome</keyword>
<dbReference type="AlphaFoldDB" id="A0A7I7KZC2"/>
<dbReference type="InterPro" id="IPR006089">
    <property type="entry name" value="Acyl-CoA_DH_CS"/>
</dbReference>
<proteinExistence type="inferred from homology"/>
<dbReference type="Pfam" id="PF02770">
    <property type="entry name" value="Acyl-CoA_dh_M"/>
    <property type="match status" value="1"/>
</dbReference>
<dbReference type="SUPFAM" id="SSF47203">
    <property type="entry name" value="Acyl-CoA dehydrogenase C-terminal domain-like"/>
    <property type="match status" value="1"/>
</dbReference>